<dbReference type="OrthoDB" id="2556840at2759"/>
<protein>
    <submittedName>
        <fullName evidence="2">Uncharacterized protein</fullName>
    </submittedName>
</protein>
<reference evidence="2 3" key="1">
    <citation type="submission" date="2018-03" db="EMBL/GenBank/DDBJ databases">
        <authorList>
            <person name="Guldener U."/>
        </authorList>
    </citation>
    <scope>NUCLEOTIDE SEQUENCE [LARGE SCALE GENOMIC DNA]</scope>
    <source>
        <strain evidence="2 3">DAOM196992</strain>
    </source>
</reference>
<feature type="compositionally biased region" description="Basic and acidic residues" evidence="1">
    <location>
        <begin position="967"/>
        <end position="979"/>
    </location>
</feature>
<feature type="compositionally biased region" description="Basic and acidic residues" evidence="1">
    <location>
        <begin position="541"/>
        <end position="552"/>
    </location>
</feature>
<feature type="compositionally biased region" description="Polar residues" evidence="1">
    <location>
        <begin position="195"/>
        <end position="207"/>
    </location>
</feature>
<organism evidence="2 3">
    <name type="scientific">Pseudozyma flocculosa</name>
    <dbReference type="NCBI Taxonomy" id="84751"/>
    <lineage>
        <taxon>Eukaryota</taxon>
        <taxon>Fungi</taxon>
        <taxon>Dikarya</taxon>
        <taxon>Basidiomycota</taxon>
        <taxon>Ustilaginomycotina</taxon>
        <taxon>Ustilaginomycetes</taxon>
        <taxon>Ustilaginales</taxon>
        <taxon>Ustilaginaceae</taxon>
        <taxon>Pseudozyma</taxon>
    </lineage>
</organism>
<feature type="compositionally biased region" description="Basic and acidic residues" evidence="1">
    <location>
        <begin position="329"/>
        <end position="339"/>
    </location>
</feature>
<feature type="compositionally biased region" description="Acidic residues" evidence="1">
    <location>
        <begin position="340"/>
        <end position="351"/>
    </location>
</feature>
<feature type="compositionally biased region" description="Low complexity" evidence="1">
    <location>
        <begin position="709"/>
        <end position="720"/>
    </location>
</feature>
<evidence type="ECO:0000256" key="1">
    <source>
        <dbReference type="SAM" id="MobiDB-lite"/>
    </source>
</evidence>
<feature type="compositionally biased region" description="Basic residues" evidence="1">
    <location>
        <begin position="997"/>
        <end position="1007"/>
    </location>
</feature>
<feature type="compositionally biased region" description="Basic and acidic residues" evidence="1">
    <location>
        <begin position="1100"/>
        <end position="1119"/>
    </location>
</feature>
<feature type="region of interest" description="Disordered" evidence="1">
    <location>
        <begin position="195"/>
        <end position="572"/>
    </location>
</feature>
<sequence>MKMYRRCRCAVAARRAGVPLRPSLFLARLPLPTASAPRPLLRFVARPFARLPPTQSMRRAAPPALACFDSHHRLDTTRLSPSPAPRCCHREQPRRWTTPLVRPDQIVCSARLDPLDAHLALTGVLRFAPTPRLRRPFRSSDPFIWHSQLPSATRRSSISRAAGVRRQSPTVEAQLEISHRSAIVRPATDLCLISPSTIKRSTQTHPPSQGPARRFRGRRRPSSSAGHKDFSDDTDYNADVQGPASPASVRSSLGFAPPLSPPTRRKAETVAIAHDKFRRPHRISRPIASSTSPRRRRLVMRQHERSAPGPGSPGLGRPGQAHPRQAGHAVDEDPRRYDLSAEEDELSDDESSSIPQPKRRGEGSARKASAATPKERAGPSATGKGKAISAEQSPHLSPQEGGTPSFRFHPSSSPVRGLSAARADRLSGPSRGSMQIHISDDRSQSTAPLDTDRHSPLAPSSSHAQASPTSAPVSARPGFNRESPRGPPSGTRGTMASEEAQRPSAAHEPGAAHERGARAADMPSPPPSCAPHHQMGPPLPRHSEMASRDRADNGLPNRPTCAGDRLAPLQARDDLTPEEVDIFLDLIIKHQPATLSPENMTRSVNALYDDWLAMCATNSIVAKPKKALMDEYDKIYKGRYGPAAASRARWIAEESARTSTRPSRPSVDSVEGRQRSESPATASNMVDRGSRQPRSPQRSDAGSNIGQPSSSADAVAGSGSRESDTEARKRKNGEDGPQEGPDRSQRRKLNGQAGGPGETSSSATSGIAKVGRNGLAVLPPGLFDILRNTLKDDILGNIVPVIRSDLAEQSRDIVMQNQEIMTRLRGLEELTRAQDVCIRRLLARDQAEWAVQAEAPSPWQAKKGLRGMDGEMVADGGYRSYEPGPPGPSPSQRIPSGSTVWPSSGSPTLASRRRSDYHMDDPRLAGGMPPHYRPHGSYDSRPGRLDDPIAANGRISPSSRSAVHPFAGDRIEGEDRDSMRAVPGPGSYRDYPPPPHAHAHRERHRHSLSVDDWRSPAGLAIVGAEQAGHPGAQKYSYGSPHAVEGPAGAPPYRNGPASSFPRGQRGMRPSPPPLSAPPPPQPASSTAAAMAGGGAVYDGRATRPLEHHPFGRNELHREAASFGIDSRPMAARPPSGFGAGSPRHR</sequence>
<evidence type="ECO:0000313" key="2">
    <source>
        <dbReference type="EMBL" id="SPO38122.1"/>
    </source>
</evidence>
<feature type="compositionally biased region" description="Polar residues" evidence="1">
    <location>
        <begin position="899"/>
        <end position="909"/>
    </location>
</feature>
<gene>
    <name evidence="2" type="ORF">PSFLO_03599</name>
</gene>
<feature type="region of interest" description="Disordered" evidence="1">
    <location>
        <begin position="653"/>
        <end position="765"/>
    </location>
</feature>
<feature type="compositionally biased region" description="Polar residues" evidence="1">
    <location>
        <begin position="390"/>
        <end position="402"/>
    </location>
</feature>
<feature type="region of interest" description="Disordered" evidence="1">
    <location>
        <begin position="1022"/>
        <end position="1145"/>
    </location>
</feature>
<dbReference type="Proteomes" id="UP000323386">
    <property type="component" value="Unassembled WGS sequence"/>
</dbReference>
<feature type="compositionally biased region" description="Polar residues" evidence="1">
    <location>
        <begin position="458"/>
        <end position="472"/>
    </location>
</feature>
<feature type="compositionally biased region" description="Basic and acidic residues" evidence="1">
    <location>
        <begin position="913"/>
        <end position="923"/>
    </location>
</feature>
<dbReference type="EMBL" id="OOIP01000009">
    <property type="protein sequence ID" value="SPO38122.1"/>
    <property type="molecule type" value="Genomic_DNA"/>
</dbReference>
<accession>A0A5C3F1F3</accession>
<dbReference type="AlphaFoldDB" id="A0A5C3F1F3"/>
<feature type="compositionally biased region" description="Pro residues" evidence="1">
    <location>
        <begin position="1069"/>
        <end position="1082"/>
    </location>
</feature>
<proteinExistence type="predicted"/>
<feature type="region of interest" description="Disordered" evidence="1">
    <location>
        <begin position="870"/>
        <end position="1009"/>
    </location>
</feature>
<keyword evidence="3" id="KW-1185">Reference proteome</keyword>
<feature type="compositionally biased region" description="Basic and acidic residues" evidence="1">
    <location>
        <begin position="936"/>
        <end position="947"/>
    </location>
</feature>
<name>A0A5C3F1F3_9BASI</name>
<evidence type="ECO:0000313" key="3">
    <source>
        <dbReference type="Proteomes" id="UP000323386"/>
    </source>
</evidence>
<feature type="compositionally biased region" description="Low complexity" evidence="1">
    <location>
        <begin position="657"/>
        <end position="666"/>
    </location>
</feature>